<feature type="domain" description="Amine oxidase" evidence="8">
    <location>
        <begin position="23"/>
        <end position="467"/>
    </location>
</feature>
<dbReference type="PANTHER" id="PTHR10742:SF405">
    <property type="entry name" value="PEROXISOMAL N(1)-ACETYL-SPERMINE_SPERMIDINE OXIDASE"/>
    <property type="match status" value="1"/>
</dbReference>
<dbReference type="GO" id="GO:0005737">
    <property type="term" value="C:cytoplasm"/>
    <property type="evidence" value="ECO:0007669"/>
    <property type="project" value="UniProtKB-SubCell"/>
</dbReference>
<keyword evidence="7" id="KW-0560">Oxidoreductase</keyword>
<dbReference type="AlphaFoldDB" id="A0A818GR06"/>
<dbReference type="EMBL" id="CAJNON010000037">
    <property type="protein sequence ID" value="CAF0841044.1"/>
    <property type="molecule type" value="Genomic_DNA"/>
</dbReference>
<evidence type="ECO:0000256" key="6">
    <source>
        <dbReference type="ARBA" id="ARBA00022827"/>
    </source>
</evidence>
<dbReference type="Proteomes" id="UP000663891">
    <property type="component" value="Unassembled WGS sequence"/>
</dbReference>
<name>A0A818GR06_9BILA</name>
<evidence type="ECO:0000256" key="2">
    <source>
        <dbReference type="ARBA" id="ARBA00004496"/>
    </source>
</evidence>
<evidence type="ECO:0000256" key="3">
    <source>
        <dbReference type="ARBA" id="ARBA00005995"/>
    </source>
</evidence>
<dbReference type="GO" id="GO:0046592">
    <property type="term" value="F:polyamine oxidase activity"/>
    <property type="evidence" value="ECO:0007669"/>
    <property type="project" value="TreeGrafter"/>
</dbReference>
<dbReference type="Gene3D" id="3.50.50.60">
    <property type="entry name" value="FAD/NAD(P)-binding domain"/>
    <property type="match status" value="1"/>
</dbReference>
<keyword evidence="6" id="KW-0274">FAD</keyword>
<evidence type="ECO:0000256" key="7">
    <source>
        <dbReference type="ARBA" id="ARBA00023002"/>
    </source>
</evidence>
<evidence type="ECO:0000313" key="11">
    <source>
        <dbReference type="Proteomes" id="UP000663881"/>
    </source>
</evidence>
<dbReference type="PANTHER" id="PTHR10742">
    <property type="entry name" value="FLAVIN MONOAMINE OXIDASE"/>
    <property type="match status" value="1"/>
</dbReference>
<evidence type="ECO:0000256" key="5">
    <source>
        <dbReference type="ARBA" id="ARBA00022630"/>
    </source>
</evidence>
<organism evidence="10 11">
    <name type="scientific">Adineta steineri</name>
    <dbReference type="NCBI Taxonomy" id="433720"/>
    <lineage>
        <taxon>Eukaryota</taxon>
        <taxon>Metazoa</taxon>
        <taxon>Spiralia</taxon>
        <taxon>Gnathifera</taxon>
        <taxon>Rotifera</taxon>
        <taxon>Eurotatoria</taxon>
        <taxon>Bdelloidea</taxon>
        <taxon>Adinetida</taxon>
        <taxon>Adinetidae</taxon>
        <taxon>Adineta</taxon>
    </lineage>
</organism>
<evidence type="ECO:0000313" key="9">
    <source>
        <dbReference type="EMBL" id="CAF0841044.1"/>
    </source>
</evidence>
<proteinExistence type="inferred from homology"/>
<reference evidence="10" key="1">
    <citation type="submission" date="2021-02" db="EMBL/GenBank/DDBJ databases">
        <authorList>
            <person name="Nowell W R."/>
        </authorList>
    </citation>
    <scope>NUCLEOTIDE SEQUENCE</scope>
</reference>
<comment type="subcellular location">
    <subcellularLocation>
        <location evidence="2">Cytoplasm</location>
    </subcellularLocation>
</comment>
<dbReference type="OrthoDB" id="2019015at2759"/>
<evidence type="ECO:0000259" key="8">
    <source>
        <dbReference type="Pfam" id="PF01593"/>
    </source>
</evidence>
<dbReference type="InterPro" id="IPR002937">
    <property type="entry name" value="Amino_oxidase"/>
</dbReference>
<dbReference type="InterPro" id="IPR050281">
    <property type="entry name" value="Flavin_monoamine_oxidase"/>
</dbReference>
<dbReference type="Pfam" id="PF01593">
    <property type="entry name" value="Amino_oxidase"/>
    <property type="match status" value="1"/>
</dbReference>
<comment type="similarity">
    <text evidence="3">Belongs to the flavin monoamine oxidase family.</text>
</comment>
<keyword evidence="5" id="KW-0285">Flavoprotein</keyword>
<accession>A0A818GR06</accession>
<protein>
    <recommendedName>
        <fullName evidence="8">Amine oxidase domain-containing protein</fullName>
    </recommendedName>
</protein>
<evidence type="ECO:0000313" key="10">
    <source>
        <dbReference type="EMBL" id="CAF3496231.1"/>
    </source>
</evidence>
<dbReference type="EMBL" id="CAJOAY010000028">
    <property type="protein sequence ID" value="CAF3496231.1"/>
    <property type="molecule type" value="Genomic_DNA"/>
</dbReference>
<evidence type="ECO:0000256" key="1">
    <source>
        <dbReference type="ARBA" id="ARBA00001974"/>
    </source>
</evidence>
<dbReference type="Proteomes" id="UP000663881">
    <property type="component" value="Unassembled WGS sequence"/>
</dbReference>
<dbReference type="InterPro" id="IPR036188">
    <property type="entry name" value="FAD/NAD-bd_sf"/>
</dbReference>
<comment type="cofactor">
    <cofactor evidence="1">
        <name>FAD</name>
        <dbReference type="ChEBI" id="CHEBI:57692"/>
    </cofactor>
</comment>
<sequence>MSTVDQNQTSQYRQTIIIGSGTAGLSAAYQLQKLGCKSVFILEGSNRIGGRILTEYLDKDLTQPLEMGACWMHGLQENPVYELAQRENFPSHTGTILSFDIGTCVDEHGLQISSDLHHEVDEFFESLLQDTRDLFEYQQQNNTQISSTSIHKVFLEKFENFVNLNGGDQETRCLKLKLLQRRFDQETGECGCQSMEQVSYSEFGSYQRPKGPDMEFPCGYSTLIRFLCSQIPQNWIQFDQFVENILWDQNDRVHITCKNGNVYECDYVICTIPLAVMKWNYKSLFTPPLPTWKTEAIQKMDMGTVDKIYLFYDQLDFFTGDSLAIVYDREHDTLDIKKEWYKKIFLFQKVYDNVLLCWITGDEAIFCEQLDETYIGDTLTNLFRKSLKNPNIPSPTKVVRTQWFSNPCAKGSYSYVPVGASSWQHIQDLAKPLIFNNMSRVFFAGEHTHTRYYSTVTGAFITGQTQALYVAQQLISNNDTEMLAKANTDDFTKIQWKREVEPP</sequence>
<keyword evidence="4" id="KW-0963">Cytoplasm</keyword>
<gene>
    <name evidence="10" type="ORF">OKA104_LOCUS1230</name>
    <name evidence="9" type="ORF">VCS650_LOCUS6137</name>
</gene>
<dbReference type="SUPFAM" id="SSF51905">
    <property type="entry name" value="FAD/NAD(P)-binding domain"/>
    <property type="match status" value="1"/>
</dbReference>
<comment type="caution">
    <text evidence="10">The sequence shown here is derived from an EMBL/GenBank/DDBJ whole genome shotgun (WGS) entry which is preliminary data.</text>
</comment>
<dbReference type="SUPFAM" id="SSF54373">
    <property type="entry name" value="FAD-linked reductases, C-terminal domain"/>
    <property type="match status" value="1"/>
</dbReference>
<dbReference type="Gene3D" id="3.90.660.10">
    <property type="match status" value="1"/>
</dbReference>
<evidence type="ECO:0000256" key="4">
    <source>
        <dbReference type="ARBA" id="ARBA00022490"/>
    </source>
</evidence>